<gene>
    <name evidence="3" type="ORF">BAY60_22100</name>
</gene>
<proteinExistence type="predicted"/>
<keyword evidence="2" id="KW-0472">Membrane</keyword>
<evidence type="ECO:0000313" key="4">
    <source>
        <dbReference type="Proteomes" id="UP000249915"/>
    </source>
</evidence>
<evidence type="ECO:0000256" key="2">
    <source>
        <dbReference type="SAM" id="Phobius"/>
    </source>
</evidence>
<keyword evidence="2" id="KW-0812">Transmembrane</keyword>
<sequence length="219" mass="22177">MPTQPGPGYGGHGPSTQYGGEHGAFGAPPRKKTGAIATVVTMVALALGTLGITGFVAPGFLLGEETTNQAGPLPARPVSSSSAEPTTGQPTAGLPTGEPPSSPAGQDGPTAGGKPVDRVALAAMQTFLDDVNSGDAAAAKCRLCADGISTPADVDELIGHRPELRIDPTIDGRAAGIDSVQVYLRGTAGGRQVDGYSTNLWMTSYEGPWCVHAFRVVVV</sequence>
<feature type="region of interest" description="Disordered" evidence="1">
    <location>
        <begin position="1"/>
        <end position="29"/>
    </location>
</feature>
<keyword evidence="4" id="KW-1185">Reference proteome</keyword>
<organism evidence="3 4">
    <name type="scientific">Prauserella muralis</name>
    <dbReference type="NCBI Taxonomy" id="588067"/>
    <lineage>
        <taxon>Bacteria</taxon>
        <taxon>Bacillati</taxon>
        <taxon>Actinomycetota</taxon>
        <taxon>Actinomycetes</taxon>
        <taxon>Pseudonocardiales</taxon>
        <taxon>Pseudonocardiaceae</taxon>
        <taxon>Prauserella</taxon>
    </lineage>
</organism>
<comment type="caution">
    <text evidence="3">The sequence shown here is derived from an EMBL/GenBank/DDBJ whole genome shotgun (WGS) entry which is preliminary data.</text>
</comment>
<feature type="compositionally biased region" description="Polar residues" evidence="1">
    <location>
        <begin position="78"/>
        <end position="90"/>
    </location>
</feature>
<feature type="region of interest" description="Disordered" evidence="1">
    <location>
        <begin position="67"/>
        <end position="115"/>
    </location>
</feature>
<reference evidence="3 4" key="1">
    <citation type="submission" date="2016-07" db="EMBL/GenBank/DDBJ databases">
        <title>Draft genome sequence of Prauserella muralis DSM 45305, isolated from a mould-covered wall in an indoor environment.</title>
        <authorList>
            <person name="Ruckert C."/>
            <person name="Albersmeier A."/>
            <person name="Jiang C.-L."/>
            <person name="Jiang Y."/>
            <person name="Kalinowski J."/>
            <person name="Schneider O."/>
            <person name="Winkler A."/>
            <person name="Zotchev S.B."/>
        </authorList>
    </citation>
    <scope>NUCLEOTIDE SEQUENCE [LARGE SCALE GENOMIC DNA]</scope>
    <source>
        <strain evidence="3 4">DSM 45305</strain>
    </source>
</reference>
<feature type="transmembrane region" description="Helical" evidence="2">
    <location>
        <begin position="35"/>
        <end position="61"/>
    </location>
</feature>
<name>A0A2V4APN1_9PSEU</name>
<keyword evidence="2" id="KW-1133">Transmembrane helix</keyword>
<dbReference type="EMBL" id="MASW01000005">
    <property type="protein sequence ID" value="PXY22537.1"/>
    <property type="molecule type" value="Genomic_DNA"/>
</dbReference>
<dbReference type="AlphaFoldDB" id="A0A2V4APN1"/>
<accession>A0A2V4APN1</accession>
<evidence type="ECO:0000256" key="1">
    <source>
        <dbReference type="SAM" id="MobiDB-lite"/>
    </source>
</evidence>
<dbReference type="Proteomes" id="UP000249915">
    <property type="component" value="Unassembled WGS sequence"/>
</dbReference>
<protein>
    <submittedName>
        <fullName evidence="3">Uncharacterized protein</fullName>
    </submittedName>
</protein>
<evidence type="ECO:0000313" key="3">
    <source>
        <dbReference type="EMBL" id="PXY22537.1"/>
    </source>
</evidence>